<dbReference type="InterPro" id="IPR001387">
    <property type="entry name" value="Cro/C1-type_HTH"/>
</dbReference>
<feature type="compositionally biased region" description="Low complexity" evidence="1">
    <location>
        <begin position="123"/>
        <end position="132"/>
    </location>
</feature>
<evidence type="ECO:0000256" key="1">
    <source>
        <dbReference type="SAM" id="MobiDB-lite"/>
    </source>
</evidence>
<dbReference type="Gene3D" id="1.10.260.40">
    <property type="entry name" value="lambda repressor-like DNA-binding domains"/>
    <property type="match status" value="1"/>
</dbReference>
<organism evidence="4 5">
    <name type="scientific">Streptomyces formicae</name>
    <dbReference type="NCBI Taxonomy" id="1616117"/>
    <lineage>
        <taxon>Bacteria</taxon>
        <taxon>Bacillati</taxon>
        <taxon>Actinomycetota</taxon>
        <taxon>Actinomycetes</taxon>
        <taxon>Kitasatosporales</taxon>
        <taxon>Streptomycetaceae</taxon>
        <taxon>Streptomyces</taxon>
    </lineage>
</organism>
<feature type="transmembrane region" description="Helical" evidence="2">
    <location>
        <begin position="152"/>
        <end position="174"/>
    </location>
</feature>
<dbReference type="Pfam" id="PF10901">
    <property type="entry name" value="DUF2690"/>
    <property type="match status" value="1"/>
</dbReference>
<dbReference type="EMBL" id="CP071872">
    <property type="protein sequence ID" value="UNM14797.1"/>
    <property type="molecule type" value="Genomic_DNA"/>
</dbReference>
<keyword evidence="5" id="KW-1185">Reference proteome</keyword>
<dbReference type="SMART" id="SM00530">
    <property type="entry name" value="HTH_XRE"/>
    <property type="match status" value="1"/>
</dbReference>
<dbReference type="CDD" id="cd00093">
    <property type="entry name" value="HTH_XRE"/>
    <property type="match status" value="1"/>
</dbReference>
<gene>
    <name evidence="4" type="ORF">J4032_28000</name>
</gene>
<dbReference type="SUPFAM" id="SSF47413">
    <property type="entry name" value="lambda repressor-like DNA-binding domains"/>
    <property type="match status" value="1"/>
</dbReference>
<feature type="region of interest" description="Disordered" evidence="1">
    <location>
        <begin position="177"/>
        <end position="200"/>
    </location>
</feature>
<keyword evidence="2" id="KW-0472">Membrane</keyword>
<dbReference type="Pfam" id="PF13560">
    <property type="entry name" value="HTH_31"/>
    <property type="match status" value="1"/>
</dbReference>
<sequence length="335" mass="34571">MSRRRPLPGDLPLEVRHLVEALREAKDRSGLSLAVLEKKTAFSRSSWARYLSGQKLPPLNAVRALAVAVGADAARLSALWELADRSWRLHDTGDAGGSAARQHAAAEEPSSRPDAAEPDAAEPDVPAASIVQPVPPPGPPAGSPRRWHTRRVATVAAAGTAALLVLVAAVVAFGDEPAGEEPRSPAAAQGGSAPTAVPPTAVTTAHTPMQCRHDACGGQDPKAMGCGQDAWTAAATWISGALVELRYSPRCAAVWGRILSVGVGDTVIVRGPNNSAQSGRVKFGEDAYSSMIPVSDPSQARACVELADGRQGGCTGLGQSMAVSPPPEPSPTPSR</sequence>
<feature type="region of interest" description="Disordered" evidence="1">
    <location>
        <begin position="314"/>
        <end position="335"/>
    </location>
</feature>
<dbReference type="Proteomes" id="UP000828924">
    <property type="component" value="Chromosome"/>
</dbReference>
<feature type="compositionally biased region" description="Pro residues" evidence="1">
    <location>
        <begin position="133"/>
        <end position="142"/>
    </location>
</feature>
<evidence type="ECO:0000256" key="2">
    <source>
        <dbReference type="SAM" id="Phobius"/>
    </source>
</evidence>
<accession>A0ABY3WU13</accession>
<evidence type="ECO:0000259" key="3">
    <source>
        <dbReference type="SMART" id="SM00530"/>
    </source>
</evidence>
<name>A0ABY3WU13_9ACTN</name>
<keyword evidence="2" id="KW-1133">Transmembrane helix</keyword>
<protein>
    <submittedName>
        <fullName evidence="4">DUF2690 domain-containing protein</fullName>
    </submittedName>
</protein>
<proteinExistence type="predicted"/>
<dbReference type="InterPro" id="IPR021224">
    <property type="entry name" value="DUF2690"/>
</dbReference>
<reference evidence="4 5" key="1">
    <citation type="submission" date="2021-03" db="EMBL/GenBank/DDBJ databases">
        <title>Complete genome of Streptomyces formicae strain 1H-GS9 (DSM 100524).</title>
        <authorList>
            <person name="Atanasov K.E."/>
            <person name="Altabella T."/>
            <person name="Ferrer A."/>
        </authorList>
    </citation>
    <scope>NUCLEOTIDE SEQUENCE [LARGE SCALE GENOMIC DNA]</scope>
    <source>
        <strain evidence="4 5">1H-GS9</strain>
    </source>
</reference>
<feature type="compositionally biased region" description="Basic and acidic residues" evidence="1">
    <location>
        <begin position="104"/>
        <end position="115"/>
    </location>
</feature>
<feature type="region of interest" description="Disordered" evidence="1">
    <location>
        <begin position="93"/>
        <end position="146"/>
    </location>
</feature>
<feature type="domain" description="HTH cro/C1-type" evidence="3">
    <location>
        <begin position="21"/>
        <end position="76"/>
    </location>
</feature>
<dbReference type="RefSeq" id="WP_242335218.1">
    <property type="nucleotide sequence ID" value="NZ_CP071872.1"/>
</dbReference>
<keyword evidence="2" id="KW-0812">Transmembrane</keyword>
<evidence type="ECO:0000313" key="4">
    <source>
        <dbReference type="EMBL" id="UNM14797.1"/>
    </source>
</evidence>
<feature type="compositionally biased region" description="Pro residues" evidence="1">
    <location>
        <begin position="324"/>
        <end position="335"/>
    </location>
</feature>
<evidence type="ECO:0000313" key="5">
    <source>
        <dbReference type="Proteomes" id="UP000828924"/>
    </source>
</evidence>
<dbReference type="InterPro" id="IPR010982">
    <property type="entry name" value="Lambda_DNA-bd_dom_sf"/>
</dbReference>